<dbReference type="NCBIfam" id="TIGR02832">
    <property type="entry name" value="spo_yunB"/>
    <property type="match status" value="1"/>
</dbReference>
<proteinExistence type="predicted"/>
<dbReference type="RefSeq" id="WP_129078107.1">
    <property type="nucleotide sequence ID" value="NZ_QOUX01000032.1"/>
</dbReference>
<comment type="caution">
    <text evidence="1">The sequence shown here is derived from an EMBL/GenBank/DDBJ whole genome shotgun (WGS) entry which is preliminary data.</text>
</comment>
<accession>A0A4Q0VU22</accession>
<name>A0A4Q0VU22_9BACI</name>
<evidence type="ECO:0000313" key="2">
    <source>
        <dbReference type="Proteomes" id="UP000290649"/>
    </source>
</evidence>
<dbReference type="InterPro" id="IPR014197">
    <property type="entry name" value="Sporulation_prot_YunB"/>
</dbReference>
<sequence length="263" mass="29189">MLKRRRKYRPMKGPLPFRYVLLISFIIFIIMTAQGLVVVEKGIRPTLIEIAKTETQRIATTAINEAVRKKTLENSDLENVIDINPAGNGRVYTVNPIVVSRVLQETTLNVQRYLNDVARGNVKNLAIPDGIEIEQENGYQEQGIIHMIPLGQATNNALLAHLGPKVPVRLTAIGDVKSFIRDEIVPVGINNVWINLSIEITVDVRVVIPFATETEVVQTLIPVGYMYIQGDVPQFFHAGGSDSSMPMPAIINPQDLSDSLNNN</sequence>
<protein>
    <submittedName>
        <fullName evidence="1">Sporulation protein YunB</fullName>
    </submittedName>
</protein>
<reference evidence="1 2" key="1">
    <citation type="journal article" date="2019" name="Int. J. Syst. Evol. Microbiol.">
        <title>Anaerobacillus alkaliphilus sp. nov., a novel alkaliphilic and moderately halophilic bacterium.</title>
        <authorList>
            <person name="Borsodi A.K."/>
            <person name="Aszalos J.M."/>
            <person name="Bihari P."/>
            <person name="Nagy I."/>
            <person name="Schumann P."/>
            <person name="Sproer C."/>
            <person name="Kovacs A.L."/>
            <person name="Boka K."/>
            <person name="Dobosy P."/>
            <person name="Ovari M."/>
            <person name="Szili-Kovacs T."/>
            <person name="Toth E."/>
        </authorList>
    </citation>
    <scope>NUCLEOTIDE SEQUENCE [LARGE SCALE GENOMIC DNA]</scope>
    <source>
        <strain evidence="1 2">B16-10</strain>
    </source>
</reference>
<dbReference type="EMBL" id="QOUX01000032">
    <property type="protein sequence ID" value="RXJ01808.1"/>
    <property type="molecule type" value="Genomic_DNA"/>
</dbReference>
<keyword evidence="2" id="KW-1185">Reference proteome</keyword>
<gene>
    <name evidence="1" type="primary">yunB</name>
    <name evidence="1" type="ORF">DS745_10055</name>
</gene>
<dbReference type="Proteomes" id="UP000290649">
    <property type="component" value="Unassembled WGS sequence"/>
</dbReference>
<dbReference type="Pfam" id="PF09560">
    <property type="entry name" value="Spore_YunB"/>
    <property type="match status" value="1"/>
</dbReference>
<organism evidence="1 2">
    <name type="scientific">Anaerobacillus alkaliphilus</name>
    <dbReference type="NCBI Taxonomy" id="1548597"/>
    <lineage>
        <taxon>Bacteria</taxon>
        <taxon>Bacillati</taxon>
        <taxon>Bacillota</taxon>
        <taxon>Bacilli</taxon>
        <taxon>Bacillales</taxon>
        <taxon>Bacillaceae</taxon>
        <taxon>Anaerobacillus</taxon>
    </lineage>
</organism>
<dbReference type="AlphaFoldDB" id="A0A4Q0VU22"/>
<dbReference type="OrthoDB" id="1649278at2"/>
<evidence type="ECO:0000313" key="1">
    <source>
        <dbReference type="EMBL" id="RXJ01808.1"/>
    </source>
</evidence>
<dbReference type="PIRSF" id="PIRSF021383">
    <property type="entry name" value="YunB"/>
    <property type="match status" value="1"/>
</dbReference>